<dbReference type="EMBL" id="JAUSTQ010000017">
    <property type="protein sequence ID" value="MDQ0160747.1"/>
    <property type="molecule type" value="Genomic_DNA"/>
</dbReference>
<proteinExistence type="predicted"/>
<reference evidence="1 2" key="1">
    <citation type="submission" date="2023-07" db="EMBL/GenBank/DDBJ databases">
        <title>Genomic Encyclopedia of Type Strains, Phase IV (KMG-IV): sequencing the most valuable type-strain genomes for metagenomic binning, comparative biology and taxonomic classification.</title>
        <authorList>
            <person name="Goeker M."/>
        </authorList>
    </citation>
    <scope>NUCLEOTIDE SEQUENCE [LARGE SCALE GENOMIC DNA]</scope>
    <source>
        <strain evidence="1 2">DSM 16460</strain>
    </source>
</reference>
<keyword evidence="2" id="KW-1185">Reference proteome</keyword>
<organism evidence="1 2">
    <name type="scientific">Alkalibacillus salilacus</name>
    <dbReference type="NCBI Taxonomy" id="284582"/>
    <lineage>
        <taxon>Bacteria</taxon>
        <taxon>Bacillati</taxon>
        <taxon>Bacillota</taxon>
        <taxon>Bacilli</taxon>
        <taxon>Bacillales</taxon>
        <taxon>Bacillaceae</taxon>
        <taxon>Alkalibacillus</taxon>
    </lineage>
</organism>
<accession>A0ABT9VIG6</accession>
<protein>
    <submittedName>
        <fullName evidence="1">CopG family antitoxin</fullName>
    </submittedName>
</protein>
<comment type="caution">
    <text evidence="1">The sequence shown here is derived from an EMBL/GenBank/DDBJ whole genome shotgun (WGS) entry which is preliminary data.</text>
</comment>
<dbReference type="Proteomes" id="UP001224359">
    <property type="component" value="Unassembled WGS sequence"/>
</dbReference>
<evidence type="ECO:0000313" key="1">
    <source>
        <dbReference type="EMBL" id="MDQ0160747.1"/>
    </source>
</evidence>
<evidence type="ECO:0000313" key="2">
    <source>
        <dbReference type="Proteomes" id="UP001224359"/>
    </source>
</evidence>
<dbReference type="RefSeq" id="WP_306978220.1">
    <property type="nucleotide sequence ID" value="NZ_JAUSTQ010000017.1"/>
</dbReference>
<gene>
    <name evidence="1" type="ORF">J2S77_002754</name>
</gene>
<name>A0ABT9VIG6_9BACI</name>
<sequence length="92" mass="10683">MTNKYPKATISFPPRDSDVWEHLQSIKAEHNVSDYIRSLIRQDMEGQGCMDEQKIINQVLQALQVNQQAESQSDVERTLVHDETKHTIDNLF</sequence>